<organism evidence="3 4">
    <name type="scientific">Stentor coeruleus</name>
    <dbReference type="NCBI Taxonomy" id="5963"/>
    <lineage>
        <taxon>Eukaryota</taxon>
        <taxon>Sar</taxon>
        <taxon>Alveolata</taxon>
        <taxon>Ciliophora</taxon>
        <taxon>Postciliodesmatophora</taxon>
        <taxon>Heterotrichea</taxon>
        <taxon>Heterotrichida</taxon>
        <taxon>Stentoridae</taxon>
        <taxon>Stentor</taxon>
    </lineage>
</organism>
<evidence type="ECO:0000256" key="2">
    <source>
        <dbReference type="SAM" id="MobiDB-lite"/>
    </source>
</evidence>
<sequence length="558" mass="63999">MSQKPEEFLSNAEVVAYEFIEELIDLGGSQIYENYLTTASTPYSVKATIAVTVSMVELLYFRRDVKDSPHKKQQIIENEKDQWVEDIEPIPCSIDTWARNAIPVKKKVRIPKRENPTNIAQPDTKSIKSFSSRRTGIPKGQITNKSIKNGIENLPINEGQTPIPILEDLKEINEEVEFLRSRKEQEMLKRKQDQERVKKIKEEEAELEKKIQKESEEMKNKLLTYDYKGKIIQVNPVKIDNLPEPGTKVRYLSQEPPQIVETKSDIKKKALREFASVKRLKTAPQQEKDWIKNSGFVQQQLFDAIKLSPGVTMIEGIKTKFPPSETPDIFKTMSRNDYRNLHKPKSQLGYKKNSTPGTTGMFGDKNYSSKGSFESMKKAQDSKKDFFDMIPDYDDEAGNEDFREKILPSITPTKSRNHGKVIQYGTDYKLDISAGPNEKFNMELMNDNKWGLNPPVKEPNVLERIPKKPTAKELREIYGYIVKKPKDKPFVTPNELWEGKGPMIKKPRDRPNIERVEKKTRMPPPPYGYTMINALPDIGGLSSSHISGKSINKSGIFK</sequence>
<dbReference type="PANTHER" id="PTHR34438">
    <property type="entry name" value="SI:DKEY-97L20.6"/>
    <property type="match status" value="1"/>
</dbReference>
<dbReference type="AlphaFoldDB" id="A0A1R2CSK8"/>
<feature type="coiled-coil region" evidence="1">
    <location>
        <begin position="166"/>
        <end position="224"/>
    </location>
</feature>
<dbReference type="Proteomes" id="UP000187209">
    <property type="component" value="Unassembled WGS sequence"/>
</dbReference>
<keyword evidence="4" id="KW-1185">Reference proteome</keyword>
<dbReference type="EMBL" id="MPUH01000071">
    <property type="protein sequence ID" value="OMJ91953.1"/>
    <property type="molecule type" value="Genomic_DNA"/>
</dbReference>
<dbReference type="PANTHER" id="PTHR34438:SF1">
    <property type="entry name" value="CHROMOSOME 2 OPEN READING FRAME 81"/>
    <property type="match status" value="1"/>
</dbReference>
<keyword evidence="1" id="KW-0175">Coiled coil</keyword>
<proteinExistence type="predicted"/>
<protein>
    <submittedName>
        <fullName evidence="3">Uncharacterized protein</fullName>
    </submittedName>
</protein>
<feature type="region of interest" description="Disordered" evidence="2">
    <location>
        <begin position="344"/>
        <end position="366"/>
    </location>
</feature>
<evidence type="ECO:0000313" key="4">
    <source>
        <dbReference type="Proteomes" id="UP000187209"/>
    </source>
</evidence>
<accession>A0A1R2CSK8</accession>
<gene>
    <name evidence="3" type="ORF">SteCoe_5387</name>
</gene>
<reference evidence="3 4" key="1">
    <citation type="submission" date="2016-11" db="EMBL/GenBank/DDBJ databases">
        <title>The macronuclear genome of Stentor coeruleus: a giant cell with tiny introns.</title>
        <authorList>
            <person name="Slabodnick M."/>
            <person name="Ruby J.G."/>
            <person name="Reiff S.B."/>
            <person name="Swart E.C."/>
            <person name="Gosai S."/>
            <person name="Prabakaran S."/>
            <person name="Witkowska E."/>
            <person name="Larue G.E."/>
            <person name="Fisher S."/>
            <person name="Freeman R.M."/>
            <person name="Gunawardena J."/>
            <person name="Chu W."/>
            <person name="Stover N.A."/>
            <person name="Gregory B.D."/>
            <person name="Nowacki M."/>
            <person name="Derisi J."/>
            <person name="Roy S.W."/>
            <person name="Marshall W.F."/>
            <person name="Sood P."/>
        </authorList>
    </citation>
    <scope>NUCLEOTIDE SEQUENCE [LARGE SCALE GENOMIC DNA]</scope>
    <source>
        <strain evidence="3">WM001</strain>
    </source>
</reference>
<evidence type="ECO:0000313" key="3">
    <source>
        <dbReference type="EMBL" id="OMJ91953.1"/>
    </source>
</evidence>
<dbReference type="InterPro" id="IPR028042">
    <property type="entry name" value="DUF4639"/>
</dbReference>
<dbReference type="OrthoDB" id="429109at2759"/>
<feature type="compositionally biased region" description="Basic and acidic residues" evidence="2">
    <location>
        <begin position="509"/>
        <end position="520"/>
    </location>
</feature>
<comment type="caution">
    <text evidence="3">The sequence shown here is derived from an EMBL/GenBank/DDBJ whole genome shotgun (WGS) entry which is preliminary data.</text>
</comment>
<name>A0A1R2CSK8_9CILI</name>
<evidence type="ECO:0000256" key="1">
    <source>
        <dbReference type="SAM" id="Coils"/>
    </source>
</evidence>
<feature type="region of interest" description="Disordered" evidence="2">
    <location>
        <begin position="498"/>
        <end position="528"/>
    </location>
</feature>